<protein>
    <submittedName>
        <fullName evidence="8">Phosphoglycerol transferase I</fullName>
        <ecNumber evidence="8">2.7.8.20</ecNumber>
    </submittedName>
</protein>
<dbReference type="Gene3D" id="3.40.720.10">
    <property type="entry name" value="Alkaline Phosphatase, subunit A"/>
    <property type="match status" value="1"/>
</dbReference>
<keyword evidence="8" id="KW-0808">Transferase</keyword>
<keyword evidence="3 6" id="KW-0812">Transmembrane</keyword>
<dbReference type="EMBL" id="FPHG01000043">
    <property type="protein sequence ID" value="SFV60456.1"/>
    <property type="molecule type" value="Genomic_DNA"/>
</dbReference>
<evidence type="ECO:0000256" key="6">
    <source>
        <dbReference type="SAM" id="Phobius"/>
    </source>
</evidence>
<dbReference type="InterPro" id="IPR000917">
    <property type="entry name" value="Sulfatase_N"/>
</dbReference>
<dbReference type="Pfam" id="PF00884">
    <property type="entry name" value="Sulfatase"/>
    <property type="match status" value="1"/>
</dbReference>
<dbReference type="EC" id="2.7.8.20" evidence="8"/>
<dbReference type="InterPro" id="IPR012160">
    <property type="entry name" value="LtaS-like"/>
</dbReference>
<dbReference type="PANTHER" id="PTHR47371:SF3">
    <property type="entry name" value="PHOSPHOGLYCEROL TRANSFERASE I"/>
    <property type="match status" value="1"/>
</dbReference>
<dbReference type="SUPFAM" id="SSF53649">
    <property type="entry name" value="Alkaline phosphatase-like"/>
    <property type="match status" value="1"/>
</dbReference>
<evidence type="ECO:0000256" key="5">
    <source>
        <dbReference type="ARBA" id="ARBA00023136"/>
    </source>
</evidence>
<evidence type="ECO:0000256" key="3">
    <source>
        <dbReference type="ARBA" id="ARBA00022692"/>
    </source>
</evidence>
<keyword evidence="2" id="KW-1003">Cell membrane</keyword>
<reference evidence="8" key="1">
    <citation type="submission" date="2016-10" db="EMBL/GenBank/DDBJ databases">
        <authorList>
            <person name="de Groot N.N."/>
        </authorList>
    </citation>
    <scope>NUCLEOTIDE SEQUENCE</scope>
</reference>
<dbReference type="CDD" id="cd16015">
    <property type="entry name" value="LTA_synthase"/>
    <property type="match status" value="1"/>
</dbReference>
<comment type="subcellular location">
    <subcellularLocation>
        <location evidence="1">Cell membrane</location>
        <topology evidence="1">Multi-pass membrane protein</topology>
    </subcellularLocation>
</comment>
<keyword evidence="5 6" id="KW-0472">Membrane</keyword>
<evidence type="ECO:0000256" key="4">
    <source>
        <dbReference type="ARBA" id="ARBA00022989"/>
    </source>
</evidence>
<dbReference type="PANTHER" id="PTHR47371">
    <property type="entry name" value="LIPOTEICHOIC ACID SYNTHASE"/>
    <property type="match status" value="1"/>
</dbReference>
<evidence type="ECO:0000256" key="1">
    <source>
        <dbReference type="ARBA" id="ARBA00004651"/>
    </source>
</evidence>
<feature type="domain" description="Sulfatase N-terminal" evidence="7">
    <location>
        <begin position="280"/>
        <end position="545"/>
    </location>
</feature>
<dbReference type="InterPro" id="IPR017850">
    <property type="entry name" value="Alkaline_phosphatase_core_sf"/>
</dbReference>
<sequence>MSILSKLLKYYILMISIFFIGRLSLFIIYWERIENSQTDYFLSFLYGLKMDTIMASMLLVIPLLLLSFTPKKWDIKVDKILRIYFLIIFILIIYIENATIPFFAEYDVRPNYKFVEYLVYPKEVFSMILTDYQTELYIAFGIIFIFSIIFWTKTKDSFLDILKLSLWKRALMFLPIAILLFIGIRSSFGHRPANISDALFSSSRLVNEITKNSFHSIVYSIYANQTYETKGVKKLYGEMDIDEALNRVSNRLGITNSDLKSKTSPFSRKVDSNFKSKDKKNIVIFLQESLGYQFISKELTPNLVKLKDEGLWFDELYSNGTRSIRGIAGVTSGILSVAGKGVVKRNKSQNNFFTFAKLLKHYGYKSLFLYGGEARFDNMKSWFLGNGFDEVIEEKDYVNPEFVATWGVSDEDLVNKANKRFEELYQQGQPFSALMFSSSNHSPFEYPSGRIKPIDKKEYSLRNAIKYADYAIGKFFKDAKKLDYYKDTIFVVVADHNVRVYGDDIVPVDMFHIPALIIGEDVTPQIYSKQASQPDVLATLLDYIGKDFKYPILGNSIFSDNKKDINLMQFNENYALRVEDEVAVITPNKSAETFNYKNKRLIKTKHNKELEQDVLAFITVLDYLYHKQLFK</sequence>
<proteinExistence type="predicted"/>
<evidence type="ECO:0000256" key="2">
    <source>
        <dbReference type="ARBA" id="ARBA00022475"/>
    </source>
</evidence>
<keyword evidence="4 6" id="KW-1133">Transmembrane helix</keyword>
<accession>A0A1W1C3V1</accession>
<feature type="transmembrane region" description="Helical" evidence="6">
    <location>
        <begin position="136"/>
        <end position="154"/>
    </location>
</feature>
<feature type="transmembrane region" description="Helical" evidence="6">
    <location>
        <begin position="50"/>
        <end position="69"/>
    </location>
</feature>
<evidence type="ECO:0000259" key="7">
    <source>
        <dbReference type="Pfam" id="PF00884"/>
    </source>
</evidence>
<evidence type="ECO:0000313" key="8">
    <source>
        <dbReference type="EMBL" id="SFV60456.1"/>
    </source>
</evidence>
<dbReference type="InterPro" id="IPR050448">
    <property type="entry name" value="OpgB/LTA_synthase_biosynth"/>
</dbReference>
<dbReference type="AlphaFoldDB" id="A0A1W1C3V1"/>
<dbReference type="GO" id="GO:0008960">
    <property type="term" value="F:phosphatidylglycerol-membrane-oligosaccharide glycerophosphotransferase activity"/>
    <property type="evidence" value="ECO:0007669"/>
    <property type="project" value="UniProtKB-EC"/>
</dbReference>
<feature type="transmembrane region" description="Helical" evidence="6">
    <location>
        <begin position="7"/>
        <end position="30"/>
    </location>
</feature>
<dbReference type="PIRSF" id="PIRSF005091">
    <property type="entry name" value="Mmb_sulf_HI1246"/>
    <property type="match status" value="1"/>
</dbReference>
<name>A0A1W1C3V1_9ZZZZ</name>
<organism evidence="8">
    <name type="scientific">hydrothermal vent metagenome</name>
    <dbReference type="NCBI Taxonomy" id="652676"/>
    <lineage>
        <taxon>unclassified sequences</taxon>
        <taxon>metagenomes</taxon>
        <taxon>ecological metagenomes</taxon>
    </lineage>
</organism>
<dbReference type="GO" id="GO:0005886">
    <property type="term" value="C:plasma membrane"/>
    <property type="evidence" value="ECO:0007669"/>
    <property type="project" value="UniProtKB-SubCell"/>
</dbReference>
<dbReference type="Gene3D" id="3.30.1120.80">
    <property type="match status" value="1"/>
</dbReference>
<feature type="transmembrane region" description="Helical" evidence="6">
    <location>
        <begin position="81"/>
        <end position="104"/>
    </location>
</feature>
<gene>
    <name evidence="8" type="ORF">MNB_SV-9-782</name>
</gene>
<feature type="transmembrane region" description="Helical" evidence="6">
    <location>
        <begin position="166"/>
        <end position="184"/>
    </location>
</feature>